<dbReference type="InterPro" id="IPR021321">
    <property type="entry name" value="DUF2922"/>
</dbReference>
<organism evidence="1 2">
    <name type="scientific">Anaerosphaera aminiphila DSM 21120</name>
    <dbReference type="NCBI Taxonomy" id="1120995"/>
    <lineage>
        <taxon>Bacteria</taxon>
        <taxon>Bacillati</taxon>
        <taxon>Bacillota</taxon>
        <taxon>Tissierellia</taxon>
        <taxon>Tissierellales</taxon>
        <taxon>Peptoniphilaceae</taxon>
        <taxon>Anaerosphaera</taxon>
    </lineage>
</organism>
<evidence type="ECO:0000313" key="2">
    <source>
        <dbReference type="Proteomes" id="UP000184032"/>
    </source>
</evidence>
<dbReference type="Proteomes" id="UP000184032">
    <property type="component" value="Unassembled WGS sequence"/>
</dbReference>
<gene>
    <name evidence="1" type="ORF">SAMN02745245_01556</name>
</gene>
<sequence>MENAKSLELELSDVNEKVLKLSMFDPKDDIAREDIVNFEQAIVSSNVFLGPTGNIKEVSKAYIKEINIKEIL</sequence>
<accession>A0A1M5TTV4</accession>
<keyword evidence="2" id="KW-1185">Reference proteome</keyword>
<dbReference type="EMBL" id="FQXI01000012">
    <property type="protein sequence ID" value="SHH53833.1"/>
    <property type="molecule type" value="Genomic_DNA"/>
</dbReference>
<name>A0A1M5TTV4_9FIRM</name>
<protein>
    <recommendedName>
        <fullName evidence="3">DUF2922 domain-containing protein</fullName>
    </recommendedName>
</protein>
<reference evidence="1 2" key="1">
    <citation type="submission" date="2016-11" db="EMBL/GenBank/DDBJ databases">
        <authorList>
            <person name="Jaros S."/>
            <person name="Januszkiewicz K."/>
            <person name="Wedrychowicz H."/>
        </authorList>
    </citation>
    <scope>NUCLEOTIDE SEQUENCE [LARGE SCALE GENOMIC DNA]</scope>
    <source>
        <strain evidence="1 2">DSM 21120</strain>
    </source>
</reference>
<dbReference type="OrthoDB" id="9795264at2"/>
<dbReference type="AlphaFoldDB" id="A0A1M5TTV4"/>
<evidence type="ECO:0000313" key="1">
    <source>
        <dbReference type="EMBL" id="SHH53833.1"/>
    </source>
</evidence>
<evidence type="ECO:0008006" key="3">
    <source>
        <dbReference type="Google" id="ProtNLM"/>
    </source>
</evidence>
<dbReference type="STRING" id="1120995.SAMN02745245_01556"/>
<dbReference type="RefSeq" id="WP_073185145.1">
    <property type="nucleotide sequence ID" value="NZ_FQXI01000012.1"/>
</dbReference>
<dbReference type="Pfam" id="PF11148">
    <property type="entry name" value="DUF2922"/>
    <property type="match status" value="1"/>
</dbReference>
<proteinExistence type="predicted"/>